<protein>
    <submittedName>
        <fullName evidence="1">Uncharacterized protein</fullName>
    </submittedName>
</protein>
<accession>A0A314YV69</accession>
<proteinExistence type="predicted"/>
<keyword evidence="2" id="KW-1185">Reference proteome</keyword>
<gene>
    <name evidence="1" type="ORF">Pyn_25698</name>
</gene>
<dbReference type="EMBL" id="PJQY01000493">
    <property type="protein sequence ID" value="PQQ10573.1"/>
    <property type="molecule type" value="Genomic_DNA"/>
</dbReference>
<reference evidence="1 2" key="1">
    <citation type="submission" date="2018-02" db="EMBL/GenBank/DDBJ databases">
        <title>Draft genome of wild Prunus yedoensis var. nudiflora.</title>
        <authorList>
            <person name="Baek S."/>
            <person name="Kim J.-H."/>
            <person name="Choi K."/>
            <person name="Kim G.-B."/>
            <person name="Cho A."/>
            <person name="Jang H."/>
            <person name="Shin C.-H."/>
            <person name="Yu H.-J."/>
            <person name="Mun J.-H."/>
        </authorList>
    </citation>
    <scope>NUCLEOTIDE SEQUENCE [LARGE SCALE GENOMIC DNA]</scope>
    <source>
        <strain evidence="2">cv. Jeju island</strain>
        <tissue evidence="1">Leaf</tissue>
    </source>
</reference>
<dbReference type="OrthoDB" id="10477036at2759"/>
<evidence type="ECO:0000313" key="1">
    <source>
        <dbReference type="EMBL" id="PQQ10573.1"/>
    </source>
</evidence>
<dbReference type="Proteomes" id="UP000250321">
    <property type="component" value="Unassembled WGS sequence"/>
</dbReference>
<evidence type="ECO:0000313" key="2">
    <source>
        <dbReference type="Proteomes" id="UP000250321"/>
    </source>
</evidence>
<sequence length="98" mass="10950">MVPKSDSTAPDSSSSKAIPWGPPFILGDGVGEFADVFDGLVKRFADGRSQFLLYKDLVSFSNNNYVLGPRYLEKKADQLCKYEPHPIRLLSQLVSRKK</sequence>
<name>A0A314YV69_PRUYE</name>
<dbReference type="AlphaFoldDB" id="A0A314YV69"/>
<comment type="caution">
    <text evidence="1">The sequence shown here is derived from an EMBL/GenBank/DDBJ whole genome shotgun (WGS) entry which is preliminary data.</text>
</comment>
<organism evidence="1 2">
    <name type="scientific">Prunus yedoensis var. nudiflora</name>
    <dbReference type="NCBI Taxonomy" id="2094558"/>
    <lineage>
        <taxon>Eukaryota</taxon>
        <taxon>Viridiplantae</taxon>
        <taxon>Streptophyta</taxon>
        <taxon>Embryophyta</taxon>
        <taxon>Tracheophyta</taxon>
        <taxon>Spermatophyta</taxon>
        <taxon>Magnoliopsida</taxon>
        <taxon>eudicotyledons</taxon>
        <taxon>Gunneridae</taxon>
        <taxon>Pentapetalae</taxon>
        <taxon>rosids</taxon>
        <taxon>fabids</taxon>
        <taxon>Rosales</taxon>
        <taxon>Rosaceae</taxon>
        <taxon>Amygdaloideae</taxon>
        <taxon>Amygdaleae</taxon>
        <taxon>Prunus</taxon>
    </lineage>
</organism>